<keyword evidence="7" id="KW-1185">Reference proteome</keyword>
<dbReference type="InterPro" id="IPR000914">
    <property type="entry name" value="SBP_5_dom"/>
</dbReference>
<reference evidence="6 7" key="1">
    <citation type="submission" date="2021-05" db="EMBL/GenBank/DDBJ databases">
        <title>Roseococcus sp. XZZS9, whole genome shotgun sequencing project.</title>
        <authorList>
            <person name="Zhao G."/>
            <person name="Shen L."/>
        </authorList>
    </citation>
    <scope>NUCLEOTIDE SEQUENCE [LARGE SCALE GENOMIC DNA]</scope>
    <source>
        <strain evidence="6 7">XZZS9</strain>
    </source>
</reference>
<evidence type="ECO:0000313" key="7">
    <source>
        <dbReference type="Proteomes" id="UP000766336"/>
    </source>
</evidence>
<evidence type="ECO:0000256" key="1">
    <source>
        <dbReference type="ARBA" id="ARBA00004418"/>
    </source>
</evidence>
<comment type="caution">
    <text evidence="6">The sequence shown here is derived from an EMBL/GenBank/DDBJ whole genome shotgun (WGS) entry which is preliminary data.</text>
</comment>
<gene>
    <name evidence="6" type="ORF">KHU32_12720</name>
</gene>
<dbReference type="CDD" id="cd08502">
    <property type="entry name" value="PBP2_NikA_DppA_OppA_like_16"/>
    <property type="match status" value="1"/>
</dbReference>
<dbReference type="InterPro" id="IPR039424">
    <property type="entry name" value="SBP_5"/>
</dbReference>
<evidence type="ECO:0000256" key="4">
    <source>
        <dbReference type="SAM" id="SignalP"/>
    </source>
</evidence>
<comment type="subcellular location">
    <subcellularLocation>
        <location evidence="1">Periplasm</location>
    </subcellularLocation>
</comment>
<dbReference type="SUPFAM" id="SSF53850">
    <property type="entry name" value="Periplasmic binding protein-like II"/>
    <property type="match status" value="1"/>
</dbReference>
<dbReference type="EMBL" id="JAHCDA010000002">
    <property type="protein sequence ID" value="MBS7811804.1"/>
    <property type="molecule type" value="Genomic_DNA"/>
</dbReference>
<protein>
    <submittedName>
        <fullName evidence="6">ABC transporter substrate-binding protein</fullName>
    </submittedName>
</protein>
<dbReference type="Gene3D" id="3.40.190.10">
    <property type="entry name" value="Periplasmic binding protein-like II"/>
    <property type="match status" value="1"/>
</dbReference>
<dbReference type="PIRSF" id="PIRSF002741">
    <property type="entry name" value="MppA"/>
    <property type="match status" value="1"/>
</dbReference>
<evidence type="ECO:0000256" key="2">
    <source>
        <dbReference type="ARBA" id="ARBA00005695"/>
    </source>
</evidence>
<dbReference type="Gene3D" id="3.10.105.10">
    <property type="entry name" value="Dipeptide-binding Protein, Domain 3"/>
    <property type="match status" value="1"/>
</dbReference>
<dbReference type="RefSeq" id="WP_213670453.1">
    <property type="nucleotide sequence ID" value="NZ_JAHCDA010000002.1"/>
</dbReference>
<dbReference type="Proteomes" id="UP000766336">
    <property type="component" value="Unassembled WGS sequence"/>
</dbReference>
<dbReference type="PANTHER" id="PTHR30290">
    <property type="entry name" value="PERIPLASMIC BINDING COMPONENT OF ABC TRANSPORTER"/>
    <property type="match status" value="1"/>
</dbReference>
<feature type="signal peptide" evidence="4">
    <location>
        <begin position="1"/>
        <end position="23"/>
    </location>
</feature>
<dbReference type="Pfam" id="PF00496">
    <property type="entry name" value="SBP_bac_5"/>
    <property type="match status" value="1"/>
</dbReference>
<keyword evidence="3 4" id="KW-0732">Signal</keyword>
<evidence type="ECO:0000256" key="3">
    <source>
        <dbReference type="ARBA" id="ARBA00022729"/>
    </source>
</evidence>
<accession>A0ABS5QDP1</accession>
<feature type="chain" id="PRO_5046347161" evidence="4">
    <location>
        <begin position="24"/>
        <end position="527"/>
    </location>
</feature>
<comment type="similarity">
    <text evidence="2">Belongs to the bacterial solute-binding protein 5 family.</text>
</comment>
<sequence length="527" mass="58310">MPTRRSVLLSAGSVLAAPTLAQAQDNRVLRFVPQSDVGVLDPVWTGAYVTRNHAALIFDTLYGLDSQFRVQPQMAEGHTVENDGKLWTIRLRDGLLWHDGEKVLASDAVASIRRWAVRDAFGDALIAATDELSAPDDRTIRFRLKRPFPLLTYALAKPGSPQAFIMPERIARTDPYRQITELVGSGPFRFNTAERVVGARLVYDRNDRYRPREDGTPDFLAGPKRAQIERVEWQVIPDASTAAAALQRGEVDWWEAPGFDLLPLLGRNRNISVAVQDPTGSMLTLRFNQLQPPFNNPAIRRAILPALNQADYVMAAAGENSDYWRTGVGVFPPGTPLANQAGLDALAGPRDLDKARRALEVAGYRGERVALLVPTDLPVLKAAGEIGADLFRRIGFNLDLQAQDWGTTQQRLAKRDPVDQGGWSAFHVTWAGADQLNPGVHQFLRGNGAASRVGWPDSPRIEALRDQWLSATDDEARQRLAADLQRQGLEDLPYVPLGQVIPRTAYRRNISGILSGGYPVFWNLRKG</sequence>
<evidence type="ECO:0000259" key="5">
    <source>
        <dbReference type="Pfam" id="PF00496"/>
    </source>
</evidence>
<dbReference type="PANTHER" id="PTHR30290:SF38">
    <property type="entry name" value="D,D-DIPEPTIDE-BINDING PERIPLASMIC PROTEIN DDPA-RELATED"/>
    <property type="match status" value="1"/>
</dbReference>
<dbReference type="InterPro" id="IPR030678">
    <property type="entry name" value="Peptide/Ni-bd"/>
</dbReference>
<feature type="domain" description="Solute-binding protein family 5" evidence="5">
    <location>
        <begin position="70"/>
        <end position="426"/>
    </location>
</feature>
<name>A0ABS5QDP1_9PROT</name>
<evidence type="ECO:0000313" key="6">
    <source>
        <dbReference type="EMBL" id="MBS7811804.1"/>
    </source>
</evidence>
<organism evidence="6 7">
    <name type="scientific">Roseococcus pinisoli</name>
    <dbReference type="NCBI Taxonomy" id="2835040"/>
    <lineage>
        <taxon>Bacteria</taxon>
        <taxon>Pseudomonadati</taxon>
        <taxon>Pseudomonadota</taxon>
        <taxon>Alphaproteobacteria</taxon>
        <taxon>Acetobacterales</taxon>
        <taxon>Roseomonadaceae</taxon>
        <taxon>Roseococcus</taxon>
    </lineage>
</organism>
<proteinExistence type="inferred from homology"/>